<dbReference type="GO" id="GO:0030246">
    <property type="term" value="F:carbohydrate binding"/>
    <property type="evidence" value="ECO:0007669"/>
    <property type="project" value="InterPro"/>
</dbReference>
<dbReference type="SUPFAM" id="SSF49344">
    <property type="entry name" value="CBD9-like"/>
    <property type="match status" value="1"/>
</dbReference>
<dbReference type="InterPro" id="IPR010502">
    <property type="entry name" value="Carb-bd_dom_fam9"/>
</dbReference>
<dbReference type="Proteomes" id="UP000500961">
    <property type="component" value="Chromosome"/>
</dbReference>
<dbReference type="AlphaFoldDB" id="A0A7D4CR25"/>
<evidence type="ECO:0000313" key="4">
    <source>
        <dbReference type="Proteomes" id="UP000500961"/>
    </source>
</evidence>
<evidence type="ECO:0000259" key="1">
    <source>
        <dbReference type="Pfam" id="PF06452"/>
    </source>
</evidence>
<sequence>MKRFVLFFYLFLVFGSYSFAGRGKEHLRVQRELTATRVKEHIHIDGRLNEQSWKIASKATDFILYEPYNGLKASQPTEVSVIYDDYAIYIGARLYDSAPDSIYRELGQRDKSDNLRSDVFSVYISTYNDGVNYLQFTVSASAVQTDIKITSNRGDRNWNAVWKSAVSFDKNGWYVEMEIPYSALRFANTSSQVWGVNFSRLIKRKNEVSTWNFVDKSLSGFVTQSGILKGISGIKPPLRLSFIPYVSGYLDQSTDDNSYSSRINGGMDLKLGIGQSFTLDATLIPDFGQVPSDDKILNLSPFEVKYDEARQFFTEGTELFNKGGIFYSRRIGGRPKGYSDAYDSLLTNEIVDQNPQETKMINATKLSGRFANGLGLGIFNAMTQNTYADILDTITGNRRRVLTQGFTNYNIFVLDQNLPNNSYVSLINTNVHRPSDNFTADVIATDFNVKNKKQEFAVRGKGAVSQRFLDSIERGYKANVVLSKISGNFQADIWTNIESKNYNPNDLGFLRSANEFSNGLSLEYKIFDPFWKFLNAEFEFDFHDSRLYSPRSFSRQSLGFGFRFMDVNNYFGRLSIHYNPRYGYDYYEPRVEGRKYKTPRVLWLQWFGSPDYRKTIAVDHRVAYWFSDMYNQKSYLVSLSPRIRFSNRLLAIYSLSYQSENNNIGYYDYDGTDVLFGSRKLVTITNTLNIQFAISPKSFFNIKARHYIRHYKYNDIYTLNLDGTLSLNNSVTDPENRNYNLFNIDMFYQWHFAPGSELVLAWKNQVEESLDNPVYNYMQNVENLWNSPKYNSFSIKILYYIDYQQLKKLRL</sequence>
<dbReference type="KEGG" id="ttz:FHG85_06180"/>
<dbReference type="EMBL" id="CP041345">
    <property type="protein sequence ID" value="QKG79865.1"/>
    <property type="molecule type" value="Genomic_DNA"/>
</dbReference>
<accession>A0A7D4CR25</accession>
<organism evidence="3 4">
    <name type="scientific">Tenuifilum thalassicum</name>
    <dbReference type="NCBI Taxonomy" id="2590900"/>
    <lineage>
        <taxon>Bacteria</taxon>
        <taxon>Pseudomonadati</taxon>
        <taxon>Bacteroidota</taxon>
        <taxon>Bacteroidia</taxon>
        <taxon>Bacteroidales</taxon>
        <taxon>Tenuifilaceae</taxon>
        <taxon>Tenuifilum</taxon>
    </lineage>
</organism>
<dbReference type="Gene3D" id="2.60.40.1190">
    <property type="match status" value="1"/>
</dbReference>
<evidence type="ECO:0000259" key="2">
    <source>
        <dbReference type="Pfam" id="PF19313"/>
    </source>
</evidence>
<dbReference type="GO" id="GO:0004553">
    <property type="term" value="F:hydrolase activity, hydrolyzing O-glycosyl compounds"/>
    <property type="evidence" value="ECO:0007669"/>
    <property type="project" value="InterPro"/>
</dbReference>
<proteinExistence type="predicted"/>
<protein>
    <submittedName>
        <fullName evidence="3">Carbohydrate binding family 9 domain-containing protein</fullName>
    </submittedName>
</protein>
<dbReference type="CDD" id="cd09618">
    <property type="entry name" value="CBM9_like_2"/>
    <property type="match status" value="1"/>
</dbReference>
<evidence type="ECO:0000313" key="3">
    <source>
        <dbReference type="EMBL" id="QKG79865.1"/>
    </source>
</evidence>
<feature type="domain" description="Carbohydrate-binding" evidence="1">
    <location>
        <begin position="44"/>
        <end position="198"/>
    </location>
</feature>
<dbReference type="GO" id="GO:0016052">
    <property type="term" value="P:carbohydrate catabolic process"/>
    <property type="evidence" value="ECO:0007669"/>
    <property type="project" value="InterPro"/>
</dbReference>
<name>A0A7D4CR25_9BACT</name>
<feature type="domain" description="DUF5916" evidence="2">
    <location>
        <begin position="236"/>
        <end position="809"/>
    </location>
</feature>
<reference evidence="3 4" key="1">
    <citation type="submission" date="2019-07" db="EMBL/GenBank/DDBJ databases">
        <title>Thalassofilum flectens gen. nov., sp. nov., a novel moderate thermophilic anaerobe from a shallow sea hot spring in Kunashir Island (Russia), representing a new family in the order Bacteroidales, and proposal of Thalassofilacea fam. nov.</title>
        <authorList>
            <person name="Kochetkova T.V."/>
            <person name="Podosokorskaya O.A."/>
            <person name="Novikov A."/>
            <person name="Elcheninov A.G."/>
            <person name="Toshchakov S.V."/>
            <person name="Kublanov I.V."/>
        </authorList>
    </citation>
    <scope>NUCLEOTIDE SEQUENCE [LARGE SCALE GENOMIC DNA]</scope>
    <source>
        <strain evidence="3 4">38-H</strain>
    </source>
</reference>
<dbReference type="Pfam" id="PF06452">
    <property type="entry name" value="CBM9_1"/>
    <property type="match status" value="1"/>
</dbReference>
<dbReference type="Pfam" id="PF19313">
    <property type="entry name" value="DUF5916"/>
    <property type="match status" value="1"/>
</dbReference>
<keyword evidence="4" id="KW-1185">Reference proteome</keyword>
<gene>
    <name evidence="3" type="ORF">FHG85_06180</name>
</gene>
<dbReference type="RefSeq" id="WP_173074035.1">
    <property type="nucleotide sequence ID" value="NZ_CP041345.1"/>
</dbReference>
<dbReference type="InterPro" id="IPR045670">
    <property type="entry name" value="DUF5916"/>
</dbReference>